<dbReference type="EMBL" id="JBBNAE010000005">
    <property type="protein sequence ID" value="KAK9123397.1"/>
    <property type="molecule type" value="Genomic_DNA"/>
</dbReference>
<dbReference type="Proteomes" id="UP001417504">
    <property type="component" value="Unassembled WGS sequence"/>
</dbReference>
<proteinExistence type="predicted"/>
<comment type="caution">
    <text evidence="1">The sequence shown here is derived from an EMBL/GenBank/DDBJ whole genome shotgun (WGS) entry which is preliminary data.</text>
</comment>
<evidence type="ECO:0000313" key="1">
    <source>
        <dbReference type="EMBL" id="KAK9123397.1"/>
    </source>
</evidence>
<name>A0AAP0NXA8_9MAGN</name>
<keyword evidence="2" id="KW-1185">Reference proteome</keyword>
<organism evidence="1 2">
    <name type="scientific">Stephania japonica</name>
    <dbReference type="NCBI Taxonomy" id="461633"/>
    <lineage>
        <taxon>Eukaryota</taxon>
        <taxon>Viridiplantae</taxon>
        <taxon>Streptophyta</taxon>
        <taxon>Embryophyta</taxon>
        <taxon>Tracheophyta</taxon>
        <taxon>Spermatophyta</taxon>
        <taxon>Magnoliopsida</taxon>
        <taxon>Ranunculales</taxon>
        <taxon>Menispermaceae</taxon>
        <taxon>Menispermoideae</taxon>
        <taxon>Cissampelideae</taxon>
        <taxon>Stephania</taxon>
    </lineage>
</organism>
<evidence type="ECO:0000313" key="2">
    <source>
        <dbReference type="Proteomes" id="UP001417504"/>
    </source>
</evidence>
<gene>
    <name evidence="1" type="ORF">Sjap_012999</name>
</gene>
<dbReference type="AlphaFoldDB" id="A0AAP0NXA8"/>
<protein>
    <submittedName>
        <fullName evidence="1">Uncharacterized protein</fullName>
    </submittedName>
</protein>
<accession>A0AAP0NXA8</accession>
<reference evidence="1 2" key="1">
    <citation type="submission" date="2024-01" db="EMBL/GenBank/DDBJ databases">
        <title>Genome assemblies of Stephania.</title>
        <authorList>
            <person name="Yang L."/>
        </authorList>
    </citation>
    <scope>NUCLEOTIDE SEQUENCE [LARGE SCALE GENOMIC DNA]</scope>
    <source>
        <strain evidence="1">QJT</strain>
        <tissue evidence="1">Leaf</tissue>
    </source>
</reference>
<sequence length="51" mass="6158">MKGVLKAKIGHLTNISHTKYHKIRKLGIWERVYVEFLKIWKACDNQQHQLR</sequence>